<evidence type="ECO:0000256" key="1">
    <source>
        <dbReference type="ARBA" id="ARBA00022679"/>
    </source>
</evidence>
<feature type="coiled-coil region" evidence="4">
    <location>
        <begin position="692"/>
        <end position="744"/>
    </location>
</feature>
<dbReference type="Pfam" id="PF05186">
    <property type="entry name" value="Dpy-30"/>
    <property type="match status" value="1"/>
</dbReference>
<evidence type="ECO:0000256" key="3">
    <source>
        <dbReference type="ARBA" id="ARBA00022777"/>
    </source>
</evidence>
<feature type="compositionally biased region" description="Acidic residues" evidence="5">
    <location>
        <begin position="91"/>
        <end position="101"/>
    </location>
</feature>
<dbReference type="EMBL" id="KQ981404">
    <property type="protein sequence ID" value="KYN41946.1"/>
    <property type="molecule type" value="Genomic_DNA"/>
</dbReference>
<feature type="compositionally biased region" description="Acidic residues" evidence="5">
    <location>
        <begin position="919"/>
        <end position="938"/>
    </location>
</feature>
<evidence type="ECO:0000313" key="6">
    <source>
        <dbReference type="EMBL" id="KYN41946.1"/>
    </source>
</evidence>
<feature type="region of interest" description="Disordered" evidence="5">
    <location>
        <begin position="91"/>
        <end position="111"/>
    </location>
</feature>
<dbReference type="STRING" id="34720.A0A151JZB8"/>
<dbReference type="Gene3D" id="1.20.890.10">
    <property type="entry name" value="cAMP-dependent protein kinase regulatory subunit, dimerization-anchoring domain"/>
    <property type="match status" value="1"/>
</dbReference>
<evidence type="ECO:0000313" key="7">
    <source>
        <dbReference type="Proteomes" id="UP000078541"/>
    </source>
</evidence>
<dbReference type="AlphaFoldDB" id="A0A151JZB8"/>
<accession>A0A151JZB8</accession>
<dbReference type="InterPro" id="IPR007858">
    <property type="entry name" value="Dpy-30_motif"/>
</dbReference>
<dbReference type="SUPFAM" id="SSF52540">
    <property type="entry name" value="P-loop containing nucleoside triphosphate hydrolases"/>
    <property type="match status" value="1"/>
</dbReference>
<dbReference type="SUPFAM" id="SSF51735">
    <property type="entry name" value="NAD(P)-binding Rossmann-fold domains"/>
    <property type="match status" value="1"/>
</dbReference>
<evidence type="ECO:0000256" key="2">
    <source>
        <dbReference type="ARBA" id="ARBA00022741"/>
    </source>
</evidence>
<feature type="region of interest" description="Disordered" evidence="5">
    <location>
        <begin position="917"/>
        <end position="938"/>
    </location>
</feature>
<evidence type="ECO:0000256" key="4">
    <source>
        <dbReference type="SAM" id="Coils"/>
    </source>
</evidence>
<keyword evidence="7" id="KW-1185">Reference proteome</keyword>
<feature type="compositionally biased region" description="Basic and acidic residues" evidence="5">
    <location>
        <begin position="479"/>
        <end position="498"/>
    </location>
</feature>
<organism evidence="6 7">
    <name type="scientific">Trachymyrmex septentrionalis</name>
    <dbReference type="NCBI Taxonomy" id="34720"/>
    <lineage>
        <taxon>Eukaryota</taxon>
        <taxon>Metazoa</taxon>
        <taxon>Ecdysozoa</taxon>
        <taxon>Arthropoda</taxon>
        <taxon>Hexapoda</taxon>
        <taxon>Insecta</taxon>
        <taxon>Pterygota</taxon>
        <taxon>Neoptera</taxon>
        <taxon>Endopterygota</taxon>
        <taxon>Hymenoptera</taxon>
        <taxon>Apocrita</taxon>
        <taxon>Aculeata</taxon>
        <taxon>Formicoidea</taxon>
        <taxon>Formicidae</taxon>
        <taxon>Myrmicinae</taxon>
        <taxon>Trachymyrmex</taxon>
    </lineage>
</organism>
<dbReference type="Proteomes" id="UP000078541">
    <property type="component" value="Unassembled WGS sequence"/>
</dbReference>
<sequence>MDTTKKNISITELTNAADTLNSLSSFETTRKRQEDCDLSTENVKPHFKPWRIFINHIDSYHGKILSDILSDIIYIDPLSIHADTLPDREDEFEEDGDEFVEGNEREKEKWSGKSAEDSRKYEVIGTVLDRKYSYPEDVIVINSDDKDLFLSELMTCGILIYDITQEPDQIKEACWVLKEIIKMLENMKKISPKAFKQKEPTRHFILISTIMTWAFTKPLDPADPDLPFTEADYRKRKPHPNYKEHIQCEREVVAVKKIANLKNKLRTLVICCGITYGEEEGPLHYLYKMAWQNAPLLPIFGKGRNKIPLLHVRDLAATVSSVLQNWPPVQYIVAVERELISQNTIVKKISEDLTTGNVKYVSKKEALSLPEVSQRIYDQMTVDLNINPVYIIDRIQWYFEMPFRDVVDIVINEYKTARNLHPVKIVVLGPPASGKTRIARYLANYYGIHYIHVKTLISDTIQKLIDDIEAVEADTEREDDLRDTAENDENKITQEEADDKREVNLERLKKELDEIRSNMAVNNGRLDDTILNKLFLNRLNSKDCLNQGYVMDGHPKTLKHARNLFLISKDDLEEIEEKFMDDNVEIRNVNTAILPELIIVLEASDEFLKERIINLPEREIQNTHYTEEHMLRRMREYRERNTDDNTPLQLFDEMEIHPLIISVETDTCPDMFPTIYQCLEKLGKPRNYGPTAEEMEVARKRVEAETQAAEMAEKLRKEQEILEYKRQREKKMDWTNLMEKLKLEEEERLCILAEPLRQYLMEYVFPMLTEALIEVAKLRPEDPIDFLVSIYHRLYVRLQLMGVKALGTRHVYRIKFRWDLFAVETRPAEYLFKKNPEGKMFEPDYTETMSMLLDIIGRQQNDVLPREGLEADVAQFLKRQDELFIADKIRRNEIQDADRKEDATWILEQNFEYEKFDDSEKEELDSTEQTTDEIGSEA</sequence>
<keyword evidence="4" id="KW-0175">Coiled coil</keyword>
<keyword evidence="3 6" id="KW-0418">Kinase</keyword>
<dbReference type="GO" id="GO:0019205">
    <property type="term" value="F:nucleobase-containing compound kinase activity"/>
    <property type="evidence" value="ECO:0007669"/>
    <property type="project" value="InterPro"/>
</dbReference>
<keyword evidence="1" id="KW-0808">Transferase</keyword>
<dbReference type="InterPro" id="IPR027417">
    <property type="entry name" value="P-loop_NTPase"/>
</dbReference>
<dbReference type="InterPro" id="IPR047499">
    <property type="entry name" value="DD_AK7"/>
</dbReference>
<reference evidence="6 7" key="1">
    <citation type="submission" date="2016-03" db="EMBL/GenBank/DDBJ databases">
        <title>Trachymyrmex septentrionalis WGS genome.</title>
        <authorList>
            <person name="Nygaard S."/>
            <person name="Hu H."/>
            <person name="Boomsma J."/>
            <person name="Zhang G."/>
        </authorList>
    </citation>
    <scope>NUCLEOTIDE SEQUENCE [LARGE SCALE GENOMIC DNA]</scope>
    <source>
        <strain evidence="6">Tsep2-gDNA-1</strain>
        <tissue evidence="6">Whole body</tissue>
    </source>
</reference>
<feature type="compositionally biased region" description="Basic and acidic residues" evidence="5">
    <location>
        <begin position="102"/>
        <end position="111"/>
    </location>
</feature>
<proteinExistence type="predicted"/>
<dbReference type="GO" id="GO:0005524">
    <property type="term" value="F:ATP binding"/>
    <property type="evidence" value="ECO:0007669"/>
    <property type="project" value="InterPro"/>
</dbReference>
<dbReference type="InterPro" id="IPR000850">
    <property type="entry name" value="Adenylat/UMP-CMP_kin"/>
</dbReference>
<dbReference type="GO" id="GO:0006139">
    <property type="term" value="P:nucleobase-containing compound metabolic process"/>
    <property type="evidence" value="ECO:0007669"/>
    <property type="project" value="InterPro"/>
</dbReference>
<gene>
    <name evidence="6" type="ORF">ALC56_03645</name>
</gene>
<keyword evidence="2" id="KW-0547">Nucleotide-binding</keyword>
<name>A0A151JZB8_9HYME</name>
<dbReference type="InterPro" id="IPR036291">
    <property type="entry name" value="NAD(P)-bd_dom_sf"/>
</dbReference>
<dbReference type="Gene3D" id="3.40.50.720">
    <property type="entry name" value="NAD(P)-binding Rossmann-like Domain"/>
    <property type="match status" value="1"/>
</dbReference>
<dbReference type="CDD" id="cd22967">
    <property type="entry name" value="DD_AK7"/>
    <property type="match status" value="1"/>
</dbReference>
<dbReference type="PANTHER" id="PTHR23359">
    <property type="entry name" value="NUCLEOTIDE KINASE"/>
    <property type="match status" value="1"/>
</dbReference>
<evidence type="ECO:0000256" key="5">
    <source>
        <dbReference type="SAM" id="MobiDB-lite"/>
    </source>
</evidence>
<dbReference type="Gene3D" id="3.40.50.300">
    <property type="entry name" value="P-loop containing nucleotide triphosphate hydrolases"/>
    <property type="match status" value="1"/>
</dbReference>
<protein>
    <submittedName>
        <fullName evidence="6">Putative adenylate kinase 7</fullName>
    </submittedName>
</protein>
<feature type="region of interest" description="Disordered" evidence="5">
    <location>
        <begin position="476"/>
        <end position="498"/>
    </location>
</feature>